<evidence type="ECO:0000313" key="1">
    <source>
        <dbReference type="EMBL" id="KKM01453.1"/>
    </source>
</evidence>
<protein>
    <submittedName>
        <fullName evidence="1">Uncharacterized protein</fullName>
    </submittedName>
</protein>
<feature type="non-terminal residue" evidence="1">
    <location>
        <position position="65"/>
    </location>
</feature>
<name>A0A0F9JR50_9ZZZZ</name>
<organism evidence="1">
    <name type="scientific">marine sediment metagenome</name>
    <dbReference type="NCBI Taxonomy" id="412755"/>
    <lineage>
        <taxon>unclassified sequences</taxon>
        <taxon>metagenomes</taxon>
        <taxon>ecological metagenomes</taxon>
    </lineage>
</organism>
<comment type="caution">
    <text evidence="1">The sequence shown here is derived from an EMBL/GenBank/DDBJ whole genome shotgun (WGS) entry which is preliminary data.</text>
</comment>
<gene>
    <name evidence="1" type="ORF">LCGC14_1794350</name>
</gene>
<accession>A0A0F9JR50</accession>
<dbReference type="AlphaFoldDB" id="A0A0F9JR50"/>
<dbReference type="EMBL" id="LAZR01017194">
    <property type="protein sequence ID" value="KKM01453.1"/>
    <property type="molecule type" value="Genomic_DNA"/>
</dbReference>
<sequence>MTTPNLDNLQKEIDTLSSEEKQLLEKLQDIRVTKSVKQTNYKQLVEKMPMTVKVTKCLQKNGEVT</sequence>
<proteinExistence type="predicted"/>
<reference evidence="1" key="1">
    <citation type="journal article" date="2015" name="Nature">
        <title>Complex archaea that bridge the gap between prokaryotes and eukaryotes.</title>
        <authorList>
            <person name="Spang A."/>
            <person name="Saw J.H."/>
            <person name="Jorgensen S.L."/>
            <person name="Zaremba-Niedzwiedzka K."/>
            <person name="Martijn J."/>
            <person name="Lind A.E."/>
            <person name="van Eijk R."/>
            <person name="Schleper C."/>
            <person name="Guy L."/>
            <person name="Ettema T.J."/>
        </authorList>
    </citation>
    <scope>NUCLEOTIDE SEQUENCE</scope>
</reference>